<sequence>MRRRRAGGEDDGLGEALLPAGDASDAQQQQPQRAEPQQQRQQQPQHTVIVHRPFDIEAFLAFILARWTALLQAIAGCLRGLVGGGAPKLSLVQAARLDELQARVGVPYAPDNPLHREALLELWDLAFPGKPCPGLKGPEWKDMGWQGVDPATDFRAAGLLGLDNLLYMGRLRPRLFRDLQSKARGARSSWEYPFGAAGMNVTWALVDLLRLQPSGGAVVVGSGAGGGGGARGGGPASTAAGRGFLGLLSAHDAAFEELYCCAYELLDAVWLERGATYMEFNAVLGEVRRRVARALEARPGSVEALRAGVGLPPGG</sequence>
<dbReference type="InParanoid" id="A0A2V0NRL2"/>
<name>A0A2V0NRL2_9CHLO</name>
<feature type="domain" description="ELMO" evidence="2">
    <location>
        <begin position="114"/>
        <end position="295"/>
    </location>
</feature>
<feature type="region of interest" description="Disordered" evidence="1">
    <location>
        <begin position="1"/>
        <end position="45"/>
    </location>
</feature>
<comment type="caution">
    <text evidence="3">The sequence shown here is derived from an EMBL/GenBank/DDBJ whole genome shotgun (WGS) entry which is preliminary data.</text>
</comment>
<evidence type="ECO:0000313" key="4">
    <source>
        <dbReference type="Proteomes" id="UP000247498"/>
    </source>
</evidence>
<protein>
    <recommendedName>
        <fullName evidence="2">ELMO domain-containing protein</fullName>
    </recommendedName>
</protein>
<dbReference type="PROSITE" id="PS51335">
    <property type="entry name" value="ELMO"/>
    <property type="match status" value="1"/>
</dbReference>
<dbReference type="PANTHER" id="PTHR12771">
    <property type="entry name" value="ENGULFMENT AND CELL MOTILITY"/>
    <property type="match status" value="1"/>
</dbReference>
<dbReference type="AlphaFoldDB" id="A0A2V0NRL2"/>
<dbReference type="FunCoup" id="A0A2V0NRL2">
    <property type="interactions" value="1375"/>
</dbReference>
<dbReference type="PANTHER" id="PTHR12771:SF56">
    <property type="entry name" value="CED-12"/>
    <property type="match status" value="1"/>
</dbReference>
<accession>A0A2V0NRL2</accession>
<evidence type="ECO:0000259" key="2">
    <source>
        <dbReference type="PROSITE" id="PS51335"/>
    </source>
</evidence>
<organism evidence="3 4">
    <name type="scientific">Raphidocelis subcapitata</name>
    <dbReference type="NCBI Taxonomy" id="307507"/>
    <lineage>
        <taxon>Eukaryota</taxon>
        <taxon>Viridiplantae</taxon>
        <taxon>Chlorophyta</taxon>
        <taxon>core chlorophytes</taxon>
        <taxon>Chlorophyceae</taxon>
        <taxon>CS clade</taxon>
        <taxon>Sphaeropleales</taxon>
        <taxon>Selenastraceae</taxon>
        <taxon>Raphidocelis</taxon>
    </lineage>
</organism>
<dbReference type="InterPro" id="IPR006816">
    <property type="entry name" value="ELMO_dom"/>
</dbReference>
<proteinExistence type="predicted"/>
<dbReference type="EMBL" id="BDRX01000004">
    <property type="protein sequence ID" value="GBF88203.1"/>
    <property type="molecule type" value="Genomic_DNA"/>
</dbReference>
<evidence type="ECO:0000256" key="1">
    <source>
        <dbReference type="SAM" id="MobiDB-lite"/>
    </source>
</evidence>
<dbReference type="OrthoDB" id="67155at2759"/>
<dbReference type="InterPro" id="IPR050868">
    <property type="entry name" value="ELMO_domain-containing"/>
</dbReference>
<feature type="compositionally biased region" description="Low complexity" evidence="1">
    <location>
        <begin position="26"/>
        <end position="45"/>
    </location>
</feature>
<dbReference type="Proteomes" id="UP000247498">
    <property type="component" value="Unassembled WGS sequence"/>
</dbReference>
<keyword evidence="4" id="KW-1185">Reference proteome</keyword>
<gene>
    <name evidence="3" type="ORF">Rsub_00915</name>
</gene>
<reference evidence="3 4" key="1">
    <citation type="journal article" date="2018" name="Sci. Rep.">
        <title>Raphidocelis subcapitata (=Pseudokirchneriella subcapitata) provides an insight into genome evolution and environmental adaptations in the Sphaeropleales.</title>
        <authorList>
            <person name="Suzuki S."/>
            <person name="Yamaguchi H."/>
            <person name="Nakajima N."/>
            <person name="Kawachi M."/>
        </authorList>
    </citation>
    <scope>NUCLEOTIDE SEQUENCE [LARGE SCALE GENOMIC DNA]</scope>
    <source>
        <strain evidence="3 4">NIES-35</strain>
    </source>
</reference>
<evidence type="ECO:0000313" key="3">
    <source>
        <dbReference type="EMBL" id="GBF88203.1"/>
    </source>
</evidence>
<dbReference type="Pfam" id="PF04727">
    <property type="entry name" value="ELMO_CED12"/>
    <property type="match status" value="1"/>
</dbReference>